<dbReference type="AlphaFoldDB" id="A0A086TM27"/>
<keyword evidence="2" id="KW-1185">Reference proteome</keyword>
<name>A0A086TM27_9FUNG</name>
<sequence>MYKLVTVSHKSVHTILPPEVVAIIGQYLARQGLACCVRVSKDWHNALIPVLWSVFDNPTFCAKLCYPFSAESCFPERCTHEELPMYSRYIRHLTAYYGPALALLAKDPETCTQLHSLVVGRGELRRCFMLDRDTSIHGGNWYPAEDDSSLQKIKEALCYPSDRVGDPLAQLIRRCHYAQVVWWVALRSANTLTRLHFGDSGILAYFTSVEAFYTMLGRMPAVRELNVPGQGLSIIELTRALPQLQRLHLSDHRTMVAYHFQDLIQVRLDPDKGQLLAGPSLDEVAPTTIKKVVLENSISVAQLRQLLDRFPTLEDICLFPFKTSNTKTDQFSWAVLREAEALGVRWTRSPGSPGKDLLDDAVRTFLGRRTEQASLEAPFLPEHLDSRWDLGYTLEYLFLRILRL</sequence>
<dbReference type="EMBL" id="KN042429">
    <property type="protein sequence ID" value="KFH63004.1"/>
    <property type="molecule type" value="Genomic_DNA"/>
</dbReference>
<dbReference type="InterPro" id="IPR036047">
    <property type="entry name" value="F-box-like_dom_sf"/>
</dbReference>
<accession>A0A086TM27</accession>
<protein>
    <recommendedName>
        <fullName evidence="3">F-box domain-containing protein</fullName>
    </recommendedName>
</protein>
<dbReference type="OrthoDB" id="2449960at2759"/>
<evidence type="ECO:0000313" key="1">
    <source>
        <dbReference type="EMBL" id="KFH63004.1"/>
    </source>
</evidence>
<evidence type="ECO:0000313" key="2">
    <source>
        <dbReference type="Proteomes" id="UP000243308"/>
    </source>
</evidence>
<proteinExistence type="predicted"/>
<reference evidence="1 2" key="1">
    <citation type="submission" date="2011-02" db="EMBL/GenBank/DDBJ databases">
        <title>The Genome Sequence of Mortierella verticillata NRRL 6337.</title>
        <authorList>
            <consortium name="The Broad Institute Genome Sequencing Platform"/>
            <person name="Russ C."/>
            <person name="Cuomo C."/>
            <person name="Burger G."/>
            <person name="Gray M.W."/>
            <person name="Holland P.W.H."/>
            <person name="King N."/>
            <person name="Lang F.B.F."/>
            <person name="Roger A.J."/>
            <person name="Ruiz-Trillo I."/>
            <person name="Young S.K."/>
            <person name="Zeng Q."/>
            <person name="Gargeya S."/>
            <person name="Alvarado L."/>
            <person name="Berlin A."/>
            <person name="Chapman S.B."/>
            <person name="Chen Z."/>
            <person name="Freedman E."/>
            <person name="Gellesch M."/>
            <person name="Goldberg J."/>
            <person name="Griggs A."/>
            <person name="Gujja S."/>
            <person name="Heilman E."/>
            <person name="Heiman D."/>
            <person name="Howarth C."/>
            <person name="Mehta T."/>
            <person name="Neiman D."/>
            <person name="Pearson M."/>
            <person name="Roberts A."/>
            <person name="Saif S."/>
            <person name="Shea T."/>
            <person name="Shenoy N."/>
            <person name="Sisk P."/>
            <person name="Stolte C."/>
            <person name="Sykes S."/>
            <person name="White J."/>
            <person name="Yandava C."/>
            <person name="Haas B."/>
            <person name="Nusbaum C."/>
            <person name="Birren B."/>
        </authorList>
    </citation>
    <scope>NUCLEOTIDE SEQUENCE [LARGE SCALE GENOMIC DNA]</scope>
    <source>
        <strain evidence="1 2">NRRL 6337</strain>
    </source>
</reference>
<organism evidence="1 2">
    <name type="scientific">Podila verticillata NRRL 6337</name>
    <dbReference type="NCBI Taxonomy" id="1069443"/>
    <lineage>
        <taxon>Eukaryota</taxon>
        <taxon>Fungi</taxon>
        <taxon>Fungi incertae sedis</taxon>
        <taxon>Mucoromycota</taxon>
        <taxon>Mortierellomycotina</taxon>
        <taxon>Mortierellomycetes</taxon>
        <taxon>Mortierellales</taxon>
        <taxon>Mortierellaceae</taxon>
        <taxon>Podila</taxon>
    </lineage>
</organism>
<dbReference type="SUPFAM" id="SSF81383">
    <property type="entry name" value="F-box domain"/>
    <property type="match status" value="1"/>
</dbReference>
<evidence type="ECO:0008006" key="3">
    <source>
        <dbReference type="Google" id="ProtNLM"/>
    </source>
</evidence>
<gene>
    <name evidence="1" type="ORF">MVEG_11042</name>
</gene>
<dbReference type="Proteomes" id="UP000243308">
    <property type="component" value="Unassembled WGS sequence"/>
</dbReference>